<comment type="caution">
    <text evidence="6">The sequence shown here is derived from an EMBL/GenBank/DDBJ whole genome shotgun (WGS) entry which is preliminary data.</text>
</comment>
<evidence type="ECO:0000256" key="2">
    <source>
        <dbReference type="ARBA" id="ARBA00022723"/>
    </source>
</evidence>
<reference evidence="6 7" key="1">
    <citation type="submission" date="2020-04" db="EMBL/GenBank/DDBJ databases">
        <authorList>
            <person name="De Canck E."/>
        </authorList>
    </citation>
    <scope>NUCLEOTIDE SEQUENCE [LARGE SCALE GENOMIC DNA]</scope>
    <source>
        <strain evidence="6 7">LMG 1873</strain>
    </source>
</reference>
<evidence type="ECO:0000256" key="4">
    <source>
        <dbReference type="PROSITE-ProRule" id="PRU00433"/>
    </source>
</evidence>
<evidence type="ECO:0000259" key="5">
    <source>
        <dbReference type="PROSITE" id="PS51007"/>
    </source>
</evidence>
<dbReference type="GO" id="GO:0016491">
    <property type="term" value="F:oxidoreductase activity"/>
    <property type="evidence" value="ECO:0007669"/>
    <property type="project" value="UniProtKB-KW"/>
</dbReference>
<keyword evidence="2 4" id="KW-0479">Metal-binding</keyword>
<dbReference type="EC" id="1.9.3.1" evidence="6"/>
<dbReference type="EMBL" id="CADIJS010000002">
    <property type="protein sequence ID" value="CAB3684764.1"/>
    <property type="molecule type" value="Genomic_DNA"/>
</dbReference>
<gene>
    <name evidence="6" type="primary">ctaC_2</name>
    <name evidence="6" type="ORF">LMG1873_01786</name>
</gene>
<dbReference type="InterPro" id="IPR036909">
    <property type="entry name" value="Cyt_c-like_dom_sf"/>
</dbReference>
<proteinExistence type="predicted"/>
<dbReference type="Pfam" id="PF00034">
    <property type="entry name" value="Cytochrom_C"/>
    <property type="match status" value="1"/>
</dbReference>
<protein>
    <submittedName>
        <fullName evidence="6">Cytochrome c oxidase subunit 2</fullName>
        <ecNumber evidence="6">1.9.3.1</ecNumber>
    </submittedName>
</protein>
<dbReference type="PROSITE" id="PS51007">
    <property type="entry name" value="CYTC"/>
    <property type="match status" value="1"/>
</dbReference>
<dbReference type="Proteomes" id="UP000494116">
    <property type="component" value="Unassembled WGS sequence"/>
</dbReference>
<keyword evidence="6" id="KW-0560">Oxidoreductase</keyword>
<evidence type="ECO:0000313" key="7">
    <source>
        <dbReference type="Proteomes" id="UP000494116"/>
    </source>
</evidence>
<organism evidence="6 7">
    <name type="scientific">Achromobacter piechaudii</name>
    <dbReference type="NCBI Taxonomy" id="72556"/>
    <lineage>
        <taxon>Bacteria</taxon>
        <taxon>Pseudomonadati</taxon>
        <taxon>Pseudomonadota</taxon>
        <taxon>Betaproteobacteria</taxon>
        <taxon>Burkholderiales</taxon>
        <taxon>Alcaligenaceae</taxon>
        <taxon>Achromobacter</taxon>
    </lineage>
</organism>
<keyword evidence="7" id="KW-1185">Reference proteome</keyword>
<feature type="domain" description="Cytochrome c" evidence="5">
    <location>
        <begin position="33"/>
        <end position="124"/>
    </location>
</feature>
<evidence type="ECO:0000256" key="1">
    <source>
        <dbReference type="ARBA" id="ARBA00022617"/>
    </source>
</evidence>
<dbReference type="Gene3D" id="1.10.760.10">
    <property type="entry name" value="Cytochrome c-like domain"/>
    <property type="match status" value="1"/>
</dbReference>
<sequence length="130" mass="13351">MLGVAALSLLAACGEEREPLAQGLSASALPQDADSARGRALVVSRGCLACHAIPTVRGPSSAVGPPLGEIGSQAYLTGLLPNTPANLVRWLMDPPAINPRTAMPNVGLTQTEAQDIAAFLLSQPSAKEDR</sequence>
<keyword evidence="1 4" id="KW-0349">Heme</keyword>
<evidence type="ECO:0000256" key="3">
    <source>
        <dbReference type="ARBA" id="ARBA00023004"/>
    </source>
</evidence>
<dbReference type="InterPro" id="IPR009056">
    <property type="entry name" value="Cyt_c-like_dom"/>
</dbReference>
<evidence type="ECO:0000313" key="6">
    <source>
        <dbReference type="EMBL" id="CAB3684764.1"/>
    </source>
</evidence>
<accession>A0ABN7EWW0</accession>
<name>A0ABN7EWW0_9BURK</name>
<dbReference type="SUPFAM" id="SSF46626">
    <property type="entry name" value="Cytochrome c"/>
    <property type="match status" value="1"/>
</dbReference>
<keyword evidence="3 4" id="KW-0408">Iron</keyword>